<dbReference type="Gene3D" id="1.10.443.10">
    <property type="entry name" value="Intergrase catalytic core"/>
    <property type="match status" value="1"/>
</dbReference>
<accession>A0A426U5V5</accession>
<evidence type="ECO:0000313" key="5">
    <source>
        <dbReference type="EMBL" id="RRR75347.1"/>
    </source>
</evidence>
<keyword evidence="1 3" id="KW-0238">DNA-binding</keyword>
<name>A0A426U5V5_9CHLR</name>
<dbReference type="SUPFAM" id="SSF56349">
    <property type="entry name" value="DNA breaking-rejoining enzymes"/>
    <property type="match status" value="1"/>
</dbReference>
<proteinExistence type="predicted"/>
<dbReference type="InterPro" id="IPR011010">
    <property type="entry name" value="DNA_brk_join_enz"/>
</dbReference>
<evidence type="ECO:0000256" key="2">
    <source>
        <dbReference type="ARBA" id="ARBA00023172"/>
    </source>
</evidence>
<dbReference type="Proteomes" id="UP000280307">
    <property type="component" value="Unassembled WGS sequence"/>
</dbReference>
<dbReference type="InterPro" id="IPR013762">
    <property type="entry name" value="Integrase-like_cat_sf"/>
</dbReference>
<dbReference type="InterPro" id="IPR044068">
    <property type="entry name" value="CB"/>
</dbReference>
<organism evidence="5 6">
    <name type="scientific">Candidatus Viridilinea halotolerans</name>
    <dbReference type="NCBI Taxonomy" id="2491704"/>
    <lineage>
        <taxon>Bacteria</taxon>
        <taxon>Bacillati</taxon>
        <taxon>Chloroflexota</taxon>
        <taxon>Chloroflexia</taxon>
        <taxon>Chloroflexales</taxon>
        <taxon>Chloroflexineae</taxon>
        <taxon>Oscillochloridaceae</taxon>
        <taxon>Candidatus Viridilinea</taxon>
    </lineage>
</organism>
<dbReference type="AlphaFoldDB" id="A0A426U5V5"/>
<evidence type="ECO:0000313" key="6">
    <source>
        <dbReference type="Proteomes" id="UP000280307"/>
    </source>
</evidence>
<dbReference type="GO" id="GO:0006310">
    <property type="term" value="P:DNA recombination"/>
    <property type="evidence" value="ECO:0007669"/>
    <property type="project" value="UniProtKB-KW"/>
</dbReference>
<evidence type="ECO:0000259" key="4">
    <source>
        <dbReference type="PROSITE" id="PS51900"/>
    </source>
</evidence>
<evidence type="ECO:0000256" key="1">
    <source>
        <dbReference type="ARBA" id="ARBA00023125"/>
    </source>
</evidence>
<dbReference type="Gene3D" id="1.10.150.130">
    <property type="match status" value="1"/>
</dbReference>
<dbReference type="EMBL" id="RSAS01000195">
    <property type="protein sequence ID" value="RRR75347.1"/>
    <property type="molecule type" value="Genomic_DNA"/>
</dbReference>
<protein>
    <recommendedName>
        <fullName evidence="4">Core-binding (CB) domain-containing protein</fullName>
    </recommendedName>
</protein>
<keyword evidence="2" id="KW-0233">DNA recombination</keyword>
<feature type="domain" description="Core-binding (CB)" evidence="4">
    <location>
        <begin position="5"/>
        <end position="91"/>
    </location>
</feature>
<comment type="caution">
    <text evidence="5">The sequence shown here is derived from an EMBL/GenBank/DDBJ whole genome shotgun (WGS) entry which is preliminary data.</text>
</comment>
<reference evidence="5 6" key="1">
    <citation type="submission" date="2018-12" db="EMBL/GenBank/DDBJ databases">
        <title>Genome Sequence of Candidatus Viridilinea halotolerans isolated from saline sulfide-rich spring.</title>
        <authorList>
            <person name="Grouzdev D.S."/>
            <person name="Burganskaya E.I."/>
            <person name="Krutkina M.S."/>
            <person name="Sukhacheva M.V."/>
            <person name="Gorlenko V.M."/>
        </authorList>
    </citation>
    <scope>NUCLEOTIDE SEQUENCE [LARGE SCALE GENOMIC DNA]</scope>
    <source>
        <strain evidence="5">Chok-6</strain>
    </source>
</reference>
<sequence length="184" mass="20164">MGAVADDPEALSAFIETLGAKDPKTIVAYRTVLRAFVAWLAQQPGGQPFRMEIVTETSVRGYLEHLTALGRAPQTRAKARTALHRFGRWAQAEGLLRRNPVAAVERPTIATLAPTELTPEARFVIKSLAERADSPRLAALVALGYWAGLRISEIALLELEHCQVNQRVGHQRSATSSWTPTSSR</sequence>
<dbReference type="GO" id="GO:0015074">
    <property type="term" value="P:DNA integration"/>
    <property type="evidence" value="ECO:0007669"/>
    <property type="project" value="InterPro"/>
</dbReference>
<dbReference type="InterPro" id="IPR004107">
    <property type="entry name" value="Integrase_SAM-like_N"/>
</dbReference>
<dbReference type="Pfam" id="PF02899">
    <property type="entry name" value="Phage_int_SAM_1"/>
    <property type="match status" value="1"/>
</dbReference>
<gene>
    <name evidence="5" type="ORF">EI684_04830</name>
</gene>
<dbReference type="PROSITE" id="PS51900">
    <property type="entry name" value="CB"/>
    <property type="match status" value="1"/>
</dbReference>
<dbReference type="GO" id="GO:0003677">
    <property type="term" value="F:DNA binding"/>
    <property type="evidence" value="ECO:0007669"/>
    <property type="project" value="UniProtKB-UniRule"/>
</dbReference>
<dbReference type="InterPro" id="IPR010998">
    <property type="entry name" value="Integrase_recombinase_N"/>
</dbReference>
<evidence type="ECO:0000256" key="3">
    <source>
        <dbReference type="PROSITE-ProRule" id="PRU01248"/>
    </source>
</evidence>